<evidence type="ECO:0000313" key="1">
    <source>
        <dbReference type="EMBL" id="KKL72475.1"/>
    </source>
</evidence>
<feature type="non-terminal residue" evidence="1">
    <location>
        <position position="59"/>
    </location>
</feature>
<reference evidence="1" key="1">
    <citation type="journal article" date="2015" name="Nature">
        <title>Complex archaea that bridge the gap between prokaryotes and eukaryotes.</title>
        <authorList>
            <person name="Spang A."/>
            <person name="Saw J.H."/>
            <person name="Jorgensen S.L."/>
            <person name="Zaremba-Niedzwiedzka K."/>
            <person name="Martijn J."/>
            <person name="Lind A.E."/>
            <person name="van Eijk R."/>
            <person name="Schleper C."/>
            <person name="Guy L."/>
            <person name="Ettema T.J."/>
        </authorList>
    </citation>
    <scope>NUCLEOTIDE SEQUENCE</scope>
</reference>
<dbReference type="AlphaFoldDB" id="A0A0F9GSX3"/>
<organism evidence="1">
    <name type="scientific">marine sediment metagenome</name>
    <dbReference type="NCBI Taxonomy" id="412755"/>
    <lineage>
        <taxon>unclassified sequences</taxon>
        <taxon>metagenomes</taxon>
        <taxon>ecological metagenomes</taxon>
    </lineage>
</organism>
<accession>A0A0F9GSX3</accession>
<dbReference type="EMBL" id="LAZR01025262">
    <property type="protein sequence ID" value="KKL72475.1"/>
    <property type="molecule type" value="Genomic_DNA"/>
</dbReference>
<name>A0A0F9GSX3_9ZZZZ</name>
<comment type="caution">
    <text evidence="1">The sequence shown here is derived from an EMBL/GenBank/DDBJ whole genome shotgun (WGS) entry which is preliminary data.</text>
</comment>
<protein>
    <submittedName>
        <fullName evidence="1">Uncharacterized protein</fullName>
    </submittedName>
</protein>
<gene>
    <name evidence="1" type="ORF">LCGC14_2084500</name>
</gene>
<sequence>MTWKVHVEREFHSDWLKIWAYRRQPGKTAFMTHVAFTDVDEGTVGPEAPSFQFAGDEGR</sequence>
<proteinExistence type="predicted"/>